<dbReference type="InterPro" id="IPR045865">
    <property type="entry name" value="ACT-like_dom_sf"/>
</dbReference>
<dbReference type="CDD" id="cd04904">
    <property type="entry name" value="ACT_AAAH"/>
    <property type="match status" value="1"/>
</dbReference>
<reference evidence="1" key="1">
    <citation type="submission" date="2013-03" db="EMBL/GenBank/DDBJ databases">
        <title>Immune-Related transcriptome of Coptotermes formosanus Shiraki workers: the defense mechanism.</title>
        <authorList>
            <person name="Hussain A."/>
            <person name="Li Y.F."/>
            <person name="Wen S.Y."/>
        </authorList>
    </citation>
    <scope>NUCLEOTIDE SEQUENCE</scope>
</reference>
<organism evidence="1">
    <name type="scientific">Coptotermes formosanus</name>
    <name type="common">Formosan subterranean termite</name>
    <dbReference type="NCBI Taxonomy" id="36987"/>
    <lineage>
        <taxon>Eukaryota</taxon>
        <taxon>Metazoa</taxon>
        <taxon>Ecdysozoa</taxon>
        <taxon>Arthropoda</taxon>
        <taxon>Hexapoda</taxon>
        <taxon>Insecta</taxon>
        <taxon>Pterygota</taxon>
        <taxon>Neoptera</taxon>
        <taxon>Polyneoptera</taxon>
        <taxon>Dictyoptera</taxon>
        <taxon>Blattodea</taxon>
        <taxon>Blattoidea</taxon>
        <taxon>Termitoidae</taxon>
        <taxon>Rhinotermitidae</taxon>
        <taxon>Coptotermes</taxon>
    </lineage>
</organism>
<keyword evidence="1" id="KW-0560">Oxidoreductase</keyword>
<name>R4UKK6_COPFO</name>
<protein>
    <submittedName>
        <fullName evidence="1">Putative tyrosine/tryptophan monooxygenase</fullName>
    </submittedName>
</protein>
<dbReference type="AlphaFoldDB" id="R4UKK6"/>
<dbReference type="SUPFAM" id="SSF55021">
    <property type="entry name" value="ACT-like"/>
    <property type="match status" value="1"/>
</dbReference>
<dbReference type="EMBL" id="KC740835">
    <property type="protein sequence ID" value="AGM32659.1"/>
    <property type="molecule type" value="mRNA"/>
</dbReference>
<proteinExistence type="evidence at transcript level"/>
<dbReference type="Gene3D" id="3.30.70.260">
    <property type="match status" value="1"/>
</dbReference>
<sequence length="141" mass="15918">MDGGNYIKEGRDSAKSTCLIFSPKQEAVGALAKSLKLFEKHGVNLIHIESRPSARFPNQYGFMVECAPSGELGIAIETLREHSSYFNIISRNHKDNRGKLSKCNHTALRTRPWTHHLVNSASLWHYTFDRKASSSVITKQF</sequence>
<accession>R4UKK6</accession>
<keyword evidence="1" id="KW-0503">Monooxygenase</keyword>
<evidence type="ECO:0000313" key="1">
    <source>
        <dbReference type="EMBL" id="AGM32659.1"/>
    </source>
</evidence>
<dbReference type="GO" id="GO:0004497">
    <property type="term" value="F:monooxygenase activity"/>
    <property type="evidence" value="ECO:0007669"/>
    <property type="project" value="UniProtKB-KW"/>
</dbReference>